<dbReference type="SUPFAM" id="SSF50630">
    <property type="entry name" value="Acid proteases"/>
    <property type="match status" value="1"/>
</dbReference>
<dbReference type="Pfam" id="PF09668">
    <property type="entry name" value="Asp_protease"/>
    <property type="match status" value="1"/>
</dbReference>
<feature type="region of interest" description="Disordered" evidence="5">
    <location>
        <begin position="123"/>
        <end position="144"/>
    </location>
</feature>
<name>A0A4U5NDA2_STECR</name>
<reference evidence="7 8" key="1">
    <citation type="journal article" date="2015" name="Genome Biol.">
        <title>Comparative genomics of Steinernema reveals deeply conserved gene regulatory networks.</title>
        <authorList>
            <person name="Dillman A.R."/>
            <person name="Macchietto M."/>
            <person name="Porter C.F."/>
            <person name="Rogers A."/>
            <person name="Williams B."/>
            <person name="Antoshechkin I."/>
            <person name="Lee M.M."/>
            <person name="Goodwin Z."/>
            <person name="Lu X."/>
            <person name="Lewis E.E."/>
            <person name="Goodrich-Blair H."/>
            <person name="Stock S.P."/>
            <person name="Adams B.J."/>
            <person name="Sternberg P.W."/>
            <person name="Mortazavi A."/>
        </authorList>
    </citation>
    <scope>NUCLEOTIDE SEQUENCE [LARGE SCALE GENOMIC DNA]</scope>
    <source>
        <strain evidence="7 8">ALL</strain>
    </source>
</reference>
<proteinExistence type="inferred from homology"/>
<dbReference type="EMBL" id="AZBU02000004">
    <property type="protein sequence ID" value="TKR80543.1"/>
    <property type="molecule type" value="Genomic_DNA"/>
</dbReference>
<protein>
    <recommendedName>
        <fullName evidence="6">Aspartic peptidase DDI1-type domain-containing protein</fullName>
    </recommendedName>
</protein>
<evidence type="ECO:0000313" key="7">
    <source>
        <dbReference type="EMBL" id="TKR80543.1"/>
    </source>
</evidence>
<evidence type="ECO:0000256" key="5">
    <source>
        <dbReference type="SAM" id="MobiDB-lite"/>
    </source>
</evidence>
<sequence length="352" mass="39245">MSSSEFITIISGEDLASAQTTADMDLETLLAGAKLDLPLIRNQEIVDLGVIHNGRQFQAQPFLKRKIAELGINGGDVIYVMPMAQKRSQSGSRTSQPSAALERALPGKAKRVAELISQIKVGAKRAAPTDSQGSSSSIAGPSNEEQVYRKQMEVVFRNLHESETHREYLRGEMPEIFEAWETHKDSLDEFQKAAVKCREDMYRKQRLAMEDPTNVEAQQYIAELIRKTNVIESENYAKEFMPETLIQIHMLYIRIVVNQVPIVAFIDTGAQVSIMSVSCAERCNLMRLLDTRYRSEAIGVGGRQKFQGRLHASVVSTLINKKKVKFESTTTTSRANSTSCKTVRSISLSAPT</sequence>
<organism evidence="7 8">
    <name type="scientific">Steinernema carpocapsae</name>
    <name type="common">Entomopathogenic nematode</name>
    <dbReference type="NCBI Taxonomy" id="34508"/>
    <lineage>
        <taxon>Eukaryota</taxon>
        <taxon>Metazoa</taxon>
        <taxon>Ecdysozoa</taxon>
        <taxon>Nematoda</taxon>
        <taxon>Chromadorea</taxon>
        <taxon>Rhabditida</taxon>
        <taxon>Tylenchina</taxon>
        <taxon>Panagrolaimomorpha</taxon>
        <taxon>Strongyloidoidea</taxon>
        <taxon>Steinernematidae</taxon>
        <taxon>Steinernema</taxon>
    </lineage>
</organism>
<dbReference type="STRING" id="34508.A0A4U5NDA2"/>
<evidence type="ECO:0000313" key="8">
    <source>
        <dbReference type="Proteomes" id="UP000298663"/>
    </source>
</evidence>
<feature type="domain" description="Aspartic peptidase DDI1-type" evidence="6">
    <location>
        <begin position="242"/>
        <end position="315"/>
    </location>
</feature>
<dbReference type="GO" id="GO:0006508">
    <property type="term" value="P:proteolysis"/>
    <property type="evidence" value="ECO:0007669"/>
    <property type="project" value="UniProtKB-KW"/>
</dbReference>
<dbReference type="OrthoDB" id="1047367at2759"/>
<evidence type="ECO:0000256" key="4">
    <source>
        <dbReference type="ARBA" id="ARBA00022801"/>
    </source>
</evidence>
<gene>
    <name evidence="7" type="ORF">L596_014601</name>
</gene>
<dbReference type="InterPro" id="IPR021109">
    <property type="entry name" value="Peptidase_aspartic_dom_sf"/>
</dbReference>
<keyword evidence="3" id="KW-0064">Aspartyl protease</keyword>
<comment type="caution">
    <text evidence="7">The sequence shown here is derived from an EMBL/GenBank/DDBJ whole genome shotgun (WGS) entry which is preliminary data.</text>
</comment>
<feature type="compositionally biased region" description="Low complexity" evidence="5">
    <location>
        <begin position="131"/>
        <end position="142"/>
    </location>
</feature>
<dbReference type="AlphaFoldDB" id="A0A4U5NDA2"/>
<accession>A0A4U5NDA2</accession>
<dbReference type="InterPro" id="IPR019103">
    <property type="entry name" value="Peptidase_aspartic_DDI1-type"/>
</dbReference>
<evidence type="ECO:0000256" key="1">
    <source>
        <dbReference type="ARBA" id="ARBA00009136"/>
    </source>
</evidence>
<dbReference type="Proteomes" id="UP000298663">
    <property type="component" value="Unassembled WGS sequence"/>
</dbReference>
<keyword evidence="4" id="KW-0378">Hydrolase</keyword>
<keyword evidence="2" id="KW-0645">Protease</keyword>
<dbReference type="PANTHER" id="PTHR12917:SF1">
    <property type="entry name" value="AT13091P"/>
    <property type="match status" value="1"/>
</dbReference>
<evidence type="ECO:0000259" key="6">
    <source>
        <dbReference type="Pfam" id="PF09668"/>
    </source>
</evidence>
<dbReference type="PANTHER" id="PTHR12917">
    <property type="entry name" value="ASPARTYL PROTEASE DDI-RELATED"/>
    <property type="match status" value="1"/>
</dbReference>
<keyword evidence="8" id="KW-1185">Reference proteome</keyword>
<evidence type="ECO:0000256" key="3">
    <source>
        <dbReference type="ARBA" id="ARBA00022750"/>
    </source>
</evidence>
<reference evidence="7 8" key="2">
    <citation type="journal article" date="2019" name="G3 (Bethesda)">
        <title>Hybrid Assembly of the Genome of the Entomopathogenic Nematode Steinernema carpocapsae Identifies the X-Chromosome.</title>
        <authorList>
            <person name="Serra L."/>
            <person name="Macchietto M."/>
            <person name="Macias-Munoz A."/>
            <person name="McGill C.J."/>
            <person name="Rodriguez I.M."/>
            <person name="Rodriguez B."/>
            <person name="Murad R."/>
            <person name="Mortazavi A."/>
        </authorList>
    </citation>
    <scope>NUCLEOTIDE SEQUENCE [LARGE SCALE GENOMIC DNA]</scope>
    <source>
        <strain evidence="7 8">ALL</strain>
    </source>
</reference>
<comment type="similarity">
    <text evidence="1">Belongs to the DDI1 family.</text>
</comment>
<dbReference type="Gene3D" id="2.40.70.10">
    <property type="entry name" value="Acid Proteases"/>
    <property type="match status" value="1"/>
</dbReference>
<dbReference type="GO" id="GO:0004190">
    <property type="term" value="F:aspartic-type endopeptidase activity"/>
    <property type="evidence" value="ECO:0007669"/>
    <property type="project" value="UniProtKB-KW"/>
</dbReference>
<evidence type="ECO:0000256" key="2">
    <source>
        <dbReference type="ARBA" id="ARBA00022670"/>
    </source>
</evidence>